<dbReference type="OrthoDB" id="361102at2759"/>
<evidence type="ECO:0000313" key="1">
    <source>
        <dbReference type="EMBL" id="KAG0453994.1"/>
    </source>
</evidence>
<gene>
    <name evidence="1" type="ORF">HPP92_025298</name>
</gene>
<organism evidence="1 2">
    <name type="scientific">Vanilla planifolia</name>
    <name type="common">Vanilla</name>
    <dbReference type="NCBI Taxonomy" id="51239"/>
    <lineage>
        <taxon>Eukaryota</taxon>
        <taxon>Viridiplantae</taxon>
        <taxon>Streptophyta</taxon>
        <taxon>Embryophyta</taxon>
        <taxon>Tracheophyta</taxon>
        <taxon>Spermatophyta</taxon>
        <taxon>Magnoliopsida</taxon>
        <taxon>Liliopsida</taxon>
        <taxon>Asparagales</taxon>
        <taxon>Orchidaceae</taxon>
        <taxon>Vanilloideae</taxon>
        <taxon>Vanilleae</taxon>
        <taxon>Vanilla</taxon>
    </lineage>
</organism>
<name>A0A835PIT5_VANPL</name>
<reference evidence="1 2" key="1">
    <citation type="journal article" date="2020" name="Nat. Food">
        <title>A phased Vanilla planifolia genome enables genetic improvement of flavour and production.</title>
        <authorList>
            <person name="Hasing T."/>
            <person name="Tang H."/>
            <person name="Brym M."/>
            <person name="Khazi F."/>
            <person name="Huang T."/>
            <person name="Chambers A.H."/>
        </authorList>
    </citation>
    <scope>NUCLEOTIDE SEQUENCE [LARGE SCALE GENOMIC DNA]</scope>
    <source>
        <tissue evidence="1">Leaf</tissue>
    </source>
</reference>
<accession>A0A835PIT5</accession>
<dbReference type="AlphaFoldDB" id="A0A835PIT5"/>
<evidence type="ECO:0000313" key="2">
    <source>
        <dbReference type="Proteomes" id="UP000639772"/>
    </source>
</evidence>
<proteinExistence type="predicted"/>
<comment type="caution">
    <text evidence="1">The sequence shown here is derived from an EMBL/GenBank/DDBJ whole genome shotgun (WGS) entry which is preliminary data.</text>
</comment>
<dbReference type="EMBL" id="JADCNM010000014">
    <property type="protein sequence ID" value="KAG0453994.1"/>
    <property type="molecule type" value="Genomic_DNA"/>
</dbReference>
<sequence>MADEHFRYENCNDEFVAASDKLVGKEIRGGDNAWRRQKKLKDVLHKFEDDLRRLLSDCVEVVENDLRRLFIDCVEVVEVDGWGCMP</sequence>
<protein>
    <submittedName>
        <fullName evidence="1">Uncharacterized protein</fullName>
    </submittedName>
</protein>
<dbReference type="Proteomes" id="UP000639772">
    <property type="component" value="Unassembled WGS sequence"/>
</dbReference>